<comment type="caution">
    <text evidence="2">The sequence shown here is derived from an EMBL/GenBank/DDBJ whole genome shotgun (WGS) entry which is preliminary data.</text>
</comment>
<feature type="signal peptide" evidence="1">
    <location>
        <begin position="1"/>
        <end position="22"/>
    </location>
</feature>
<proteinExistence type="predicted"/>
<accession>A0A504JJP7</accession>
<evidence type="ECO:0000256" key="1">
    <source>
        <dbReference type="SAM" id="SignalP"/>
    </source>
</evidence>
<keyword evidence="1" id="KW-0732">Signal</keyword>
<evidence type="ECO:0000313" key="2">
    <source>
        <dbReference type="EMBL" id="TPN88048.1"/>
    </source>
</evidence>
<protein>
    <submittedName>
        <fullName evidence="2">Uncharacterized protein</fullName>
    </submittedName>
</protein>
<name>A0A504JJP7_9FLAO</name>
<dbReference type="RefSeq" id="WP_140592687.1">
    <property type="nucleotide sequence ID" value="NZ_VFWZ01000002.1"/>
</dbReference>
<dbReference type="PROSITE" id="PS51257">
    <property type="entry name" value="PROKAR_LIPOPROTEIN"/>
    <property type="match status" value="1"/>
</dbReference>
<keyword evidence="3" id="KW-1185">Reference proteome</keyword>
<dbReference type="OrthoDB" id="1161394at2"/>
<feature type="chain" id="PRO_5021325753" evidence="1">
    <location>
        <begin position="23"/>
        <end position="159"/>
    </location>
</feature>
<sequence>MNKAIYFLVVIILISCKTNTVAQGEKKSVKSDISGVTTEKVKLQKKTFSKDQEAIAPGTIHLEGSVMLITENKSICSKTYKAAIAVRVENILASGSGIENMISSGQEVIFGFRKFMADDFNILEKQFVKNKRFFIVIEEGRCRDMSEAVYLISKIEEIE</sequence>
<dbReference type="AlphaFoldDB" id="A0A504JJP7"/>
<dbReference type="Proteomes" id="UP000315540">
    <property type="component" value="Unassembled WGS sequence"/>
</dbReference>
<dbReference type="EMBL" id="VFWZ01000002">
    <property type="protein sequence ID" value="TPN88048.1"/>
    <property type="molecule type" value="Genomic_DNA"/>
</dbReference>
<reference evidence="2 3" key="1">
    <citation type="submission" date="2019-06" db="EMBL/GenBank/DDBJ databases">
        <authorList>
            <person name="Meng X."/>
        </authorList>
    </citation>
    <scope>NUCLEOTIDE SEQUENCE [LARGE SCALE GENOMIC DNA]</scope>
    <source>
        <strain evidence="2 3">M625</strain>
    </source>
</reference>
<organism evidence="2 3">
    <name type="scientific">Aquimarina algicola</name>
    <dbReference type="NCBI Taxonomy" id="2589995"/>
    <lineage>
        <taxon>Bacteria</taxon>
        <taxon>Pseudomonadati</taxon>
        <taxon>Bacteroidota</taxon>
        <taxon>Flavobacteriia</taxon>
        <taxon>Flavobacteriales</taxon>
        <taxon>Flavobacteriaceae</taxon>
        <taxon>Aquimarina</taxon>
    </lineage>
</organism>
<evidence type="ECO:0000313" key="3">
    <source>
        <dbReference type="Proteomes" id="UP000315540"/>
    </source>
</evidence>
<gene>
    <name evidence="2" type="ORF">FHK87_10785</name>
</gene>